<keyword evidence="4" id="KW-0598">Phosphotransferase system</keyword>
<evidence type="ECO:0000313" key="7">
    <source>
        <dbReference type="Proteomes" id="UP001230220"/>
    </source>
</evidence>
<evidence type="ECO:0000256" key="4">
    <source>
        <dbReference type="ARBA" id="ARBA00022683"/>
    </source>
</evidence>
<dbReference type="Gene3D" id="1.20.58.80">
    <property type="entry name" value="Phosphotransferase system, lactose/cellobiose-type IIA subunit"/>
    <property type="match status" value="1"/>
</dbReference>
<keyword evidence="3" id="KW-0808">Transferase</keyword>
<accession>A0ABU0E2E0</accession>
<evidence type="ECO:0000256" key="1">
    <source>
        <dbReference type="ARBA" id="ARBA00022448"/>
    </source>
</evidence>
<dbReference type="PROSITE" id="PS51095">
    <property type="entry name" value="PTS_EIIA_TYPE_3"/>
    <property type="match status" value="1"/>
</dbReference>
<dbReference type="PANTHER" id="PTHR34382:SF7">
    <property type="entry name" value="PTS SYSTEM N,N'-DIACETYLCHITOBIOSE-SPECIFIC EIIA COMPONENT"/>
    <property type="match status" value="1"/>
</dbReference>
<evidence type="ECO:0000313" key="6">
    <source>
        <dbReference type="EMBL" id="MDQ0361057.1"/>
    </source>
</evidence>
<dbReference type="InterPro" id="IPR036542">
    <property type="entry name" value="PTS_IIA_lac/cel_sf"/>
</dbReference>
<keyword evidence="7" id="KW-1185">Reference proteome</keyword>
<evidence type="ECO:0000256" key="3">
    <source>
        <dbReference type="ARBA" id="ARBA00022679"/>
    </source>
</evidence>
<dbReference type="InterPro" id="IPR003188">
    <property type="entry name" value="PTS_IIA_lac/cel"/>
</dbReference>
<name>A0ABU0E2E0_9FIRM</name>
<dbReference type="EMBL" id="JAUSUR010000003">
    <property type="protein sequence ID" value="MDQ0361057.1"/>
    <property type="molecule type" value="Genomic_DNA"/>
</dbReference>
<evidence type="ECO:0000256" key="2">
    <source>
        <dbReference type="ARBA" id="ARBA00022597"/>
    </source>
</evidence>
<keyword evidence="2" id="KW-0762">Sugar transport</keyword>
<dbReference type="Proteomes" id="UP001230220">
    <property type="component" value="Unassembled WGS sequence"/>
</dbReference>
<evidence type="ECO:0000256" key="5">
    <source>
        <dbReference type="PROSITE-ProRule" id="PRU00418"/>
    </source>
</evidence>
<proteinExistence type="predicted"/>
<dbReference type="PANTHER" id="PTHR34382">
    <property type="entry name" value="PTS SYSTEM N,N'-DIACETYLCHITOBIOSE-SPECIFIC EIIA COMPONENT"/>
    <property type="match status" value="1"/>
</dbReference>
<gene>
    <name evidence="6" type="ORF">J2S15_001804</name>
</gene>
<dbReference type="SUPFAM" id="SSF46973">
    <property type="entry name" value="Enzyme IIa from lactose specific PTS, IIa-lac"/>
    <property type="match status" value="1"/>
</dbReference>
<sequence>MDLIQTVVSIIAFAGDSQSASRQAIEFAREGKFDECDEYMQKAKDSALESHKTHTKLLAECAGEEHDVNFLMVHASNHLSVAEMMILTAELFIEVKKEKVGE</sequence>
<keyword evidence="1" id="KW-0813">Transport</keyword>
<reference evidence="6 7" key="1">
    <citation type="submission" date="2023-07" db="EMBL/GenBank/DDBJ databases">
        <title>Genomic Encyclopedia of Type Strains, Phase IV (KMG-IV): sequencing the most valuable type-strain genomes for metagenomic binning, comparative biology and taxonomic classification.</title>
        <authorList>
            <person name="Goeker M."/>
        </authorList>
    </citation>
    <scope>NUCLEOTIDE SEQUENCE [LARGE SCALE GENOMIC DNA]</scope>
    <source>
        <strain evidence="6 7">DSM 16784</strain>
    </source>
</reference>
<comment type="caution">
    <text evidence="6">The sequence shown here is derived from an EMBL/GenBank/DDBJ whole genome shotgun (WGS) entry which is preliminary data.</text>
</comment>
<protein>
    <submittedName>
        <fullName evidence="6">Cellobiose-specific phosphotransferase system component IIA</fullName>
    </submittedName>
</protein>
<dbReference type="RefSeq" id="WP_307407461.1">
    <property type="nucleotide sequence ID" value="NZ_JAUSUR010000003.1"/>
</dbReference>
<dbReference type="Pfam" id="PF02255">
    <property type="entry name" value="PTS_IIA"/>
    <property type="match status" value="1"/>
</dbReference>
<organism evidence="6 7">
    <name type="scientific">Breznakia pachnodae</name>
    <dbReference type="NCBI Taxonomy" id="265178"/>
    <lineage>
        <taxon>Bacteria</taxon>
        <taxon>Bacillati</taxon>
        <taxon>Bacillota</taxon>
        <taxon>Erysipelotrichia</taxon>
        <taxon>Erysipelotrichales</taxon>
        <taxon>Erysipelotrichaceae</taxon>
        <taxon>Breznakia</taxon>
    </lineage>
</organism>
<feature type="modified residue" description="Phosphohistidine; by HPr" evidence="5">
    <location>
        <position position="74"/>
    </location>
</feature>